<evidence type="ECO:0000313" key="3">
    <source>
        <dbReference type="Proteomes" id="UP000027192"/>
    </source>
</evidence>
<dbReference type="AlphaFoldDB" id="A0A066RH02"/>
<feature type="transmembrane region" description="Helical" evidence="1">
    <location>
        <begin position="28"/>
        <end position="46"/>
    </location>
</feature>
<dbReference type="Proteomes" id="UP000027192">
    <property type="component" value="Unassembled WGS sequence"/>
</dbReference>
<proteinExistence type="predicted"/>
<keyword evidence="1" id="KW-0472">Membrane</keyword>
<dbReference type="EMBL" id="JMIB01000045">
    <property type="protein sequence ID" value="KDM89680.1"/>
    <property type="molecule type" value="Genomic_DNA"/>
</dbReference>
<accession>A0A066RH02</accession>
<keyword evidence="1" id="KW-1133">Transmembrane helix</keyword>
<protein>
    <submittedName>
        <fullName evidence="2">Uncharacterized protein</fullName>
    </submittedName>
</protein>
<organism evidence="2 3">
    <name type="scientific">Photobacterium galatheae</name>
    <dbReference type="NCBI Taxonomy" id="1654360"/>
    <lineage>
        <taxon>Bacteria</taxon>
        <taxon>Pseudomonadati</taxon>
        <taxon>Pseudomonadota</taxon>
        <taxon>Gammaproteobacteria</taxon>
        <taxon>Vibrionales</taxon>
        <taxon>Vibrionaceae</taxon>
        <taxon>Photobacterium</taxon>
    </lineage>
</organism>
<comment type="caution">
    <text evidence="2">The sequence shown here is derived from an EMBL/GenBank/DDBJ whole genome shotgun (WGS) entry which is preliminary data.</text>
</comment>
<sequence>MVAEIMGMVMNIESTISTDINTDINITIISRDVITIITITMLLWFMNVRAENITDRTCLNW</sequence>
<evidence type="ECO:0000256" key="1">
    <source>
        <dbReference type="SAM" id="Phobius"/>
    </source>
</evidence>
<keyword evidence="1" id="KW-0812">Transmembrane</keyword>
<gene>
    <name evidence="2" type="ORF">EA58_20965</name>
</gene>
<reference evidence="2 3" key="1">
    <citation type="submission" date="2014-04" db="EMBL/GenBank/DDBJ databases">
        <title>Draft genome sequence of Photobacterium halotolerans S2753: a solonamide, ngercheumicin and holomycin producer.</title>
        <authorList>
            <person name="Machado H.R."/>
            <person name="Gram L."/>
        </authorList>
    </citation>
    <scope>NUCLEOTIDE SEQUENCE [LARGE SCALE GENOMIC DNA]</scope>
    <source>
        <strain evidence="2 3">S2753</strain>
    </source>
</reference>
<evidence type="ECO:0000313" key="2">
    <source>
        <dbReference type="EMBL" id="KDM89680.1"/>
    </source>
</evidence>
<name>A0A066RH02_9GAMM</name>
<keyword evidence="3" id="KW-1185">Reference proteome</keyword>